<sequence>MVFFYIKTIIFHFFIDLNFTASLSLQILHEPAREFHSKSYKPEFATNEFDYAHVTSLFLITLVLGFCALRRRRGDQTQAVFRPGLSWAPLLGTEALSATVGLFFKVGS</sequence>
<dbReference type="Proteomes" id="UP000784294">
    <property type="component" value="Unassembled WGS sequence"/>
</dbReference>
<feature type="transmembrane region" description="Helical" evidence="1">
    <location>
        <begin position="9"/>
        <end position="29"/>
    </location>
</feature>
<evidence type="ECO:0000256" key="1">
    <source>
        <dbReference type="SAM" id="Phobius"/>
    </source>
</evidence>
<reference evidence="2" key="1">
    <citation type="submission" date="2018-11" db="EMBL/GenBank/DDBJ databases">
        <authorList>
            <consortium name="Pathogen Informatics"/>
        </authorList>
    </citation>
    <scope>NUCLEOTIDE SEQUENCE</scope>
</reference>
<gene>
    <name evidence="2" type="ORF">PXEA_LOCUS32676</name>
</gene>
<comment type="caution">
    <text evidence="2">The sequence shown here is derived from an EMBL/GenBank/DDBJ whole genome shotgun (WGS) entry which is preliminary data.</text>
</comment>
<name>A0A448XL49_9PLAT</name>
<protein>
    <submittedName>
        <fullName evidence="2">Uncharacterized protein</fullName>
    </submittedName>
</protein>
<keyword evidence="1" id="KW-0812">Transmembrane</keyword>
<proteinExistence type="predicted"/>
<accession>A0A448XL49</accession>
<keyword evidence="1" id="KW-0472">Membrane</keyword>
<evidence type="ECO:0000313" key="3">
    <source>
        <dbReference type="Proteomes" id="UP000784294"/>
    </source>
</evidence>
<keyword evidence="3" id="KW-1185">Reference proteome</keyword>
<feature type="transmembrane region" description="Helical" evidence="1">
    <location>
        <begin position="49"/>
        <end position="69"/>
    </location>
</feature>
<organism evidence="2 3">
    <name type="scientific">Protopolystoma xenopodis</name>
    <dbReference type="NCBI Taxonomy" id="117903"/>
    <lineage>
        <taxon>Eukaryota</taxon>
        <taxon>Metazoa</taxon>
        <taxon>Spiralia</taxon>
        <taxon>Lophotrochozoa</taxon>
        <taxon>Platyhelminthes</taxon>
        <taxon>Monogenea</taxon>
        <taxon>Polyopisthocotylea</taxon>
        <taxon>Polystomatidea</taxon>
        <taxon>Polystomatidae</taxon>
        <taxon>Protopolystoma</taxon>
    </lineage>
</organism>
<evidence type="ECO:0000313" key="2">
    <source>
        <dbReference type="EMBL" id="VEL39236.1"/>
    </source>
</evidence>
<dbReference type="AlphaFoldDB" id="A0A448XL49"/>
<keyword evidence="1" id="KW-1133">Transmembrane helix</keyword>
<dbReference type="EMBL" id="CAAALY010260550">
    <property type="protein sequence ID" value="VEL39236.1"/>
    <property type="molecule type" value="Genomic_DNA"/>
</dbReference>